<dbReference type="PROSITE" id="PS00092">
    <property type="entry name" value="N6_MTASE"/>
    <property type="match status" value="1"/>
</dbReference>
<dbReference type="HAMAP" id="MF_02126">
    <property type="entry name" value="RF_methyltr_PrmC"/>
    <property type="match status" value="1"/>
</dbReference>
<proteinExistence type="inferred from homology"/>
<comment type="similarity">
    <text evidence="5">Belongs to the protein N5-glutamine methyltransferase family. PrmC subfamily.</text>
</comment>
<comment type="catalytic activity">
    <reaction evidence="4 5">
        <text>L-glutaminyl-[peptide chain release factor] + S-adenosyl-L-methionine = N(5)-methyl-L-glutaminyl-[peptide chain release factor] + S-adenosyl-L-homocysteine + H(+)</text>
        <dbReference type="Rhea" id="RHEA:42896"/>
        <dbReference type="Rhea" id="RHEA-COMP:10271"/>
        <dbReference type="Rhea" id="RHEA-COMP:10272"/>
        <dbReference type="ChEBI" id="CHEBI:15378"/>
        <dbReference type="ChEBI" id="CHEBI:30011"/>
        <dbReference type="ChEBI" id="CHEBI:57856"/>
        <dbReference type="ChEBI" id="CHEBI:59789"/>
        <dbReference type="ChEBI" id="CHEBI:61891"/>
        <dbReference type="EC" id="2.1.1.297"/>
    </reaction>
</comment>
<dbReference type="Pfam" id="PF17827">
    <property type="entry name" value="PrmC_N"/>
    <property type="match status" value="1"/>
</dbReference>
<name>A0A7W8HJF5_9BURK</name>
<dbReference type="EC" id="2.1.1.297" evidence="5"/>
<dbReference type="NCBIfam" id="TIGR03534">
    <property type="entry name" value="RF_mod_PrmC"/>
    <property type="match status" value="1"/>
</dbReference>
<dbReference type="InterPro" id="IPR029063">
    <property type="entry name" value="SAM-dependent_MTases_sf"/>
</dbReference>
<evidence type="ECO:0000259" key="6">
    <source>
        <dbReference type="Pfam" id="PF05175"/>
    </source>
</evidence>
<reference evidence="8 9" key="1">
    <citation type="submission" date="2020-08" db="EMBL/GenBank/DDBJ databases">
        <title>Genomic Encyclopedia of Type Strains, Phase IV (KMG-IV): sequencing the most valuable type-strain genomes for metagenomic binning, comparative biology and taxonomic classification.</title>
        <authorList>
            <person name="Goeker M."/>
        </authorList>
    </citation>
    <scope>NUCLEOTIDE SEQUENCE [LARGE SCALE GENOMIC DNA]</scope>
    <source>
        <strain evidence="8 9">DSM 29781</strain>
    </source>
</reference>
<evidence type="ECO:0000313" key="8">
    <source>
        <dbReference type="EMBL" id="MBB5273048.1"/>
    </source>
</evidence>
<dbReference type="InterPro" id="IPR050320">
    <property type="entry name" value="N5-glutamine_MTase"/>
</dbReference>
<feature type="binding site" evidence="5">
    <location>
        <position position="161"/>
    </location>
    <ligand>
        <name>S-adenosyl-L-methionine</name>
        <dbReference type="ChEBI" id="CHEBI:59789"/>
    </ligand>
</feature>
<keyword evidence="1 5" id="KW-0489">Methyltransferase</keyword>
<dbReference type="PANTHER" id="PTHR18895">
    <property type="entry name" value="HEMK METHYLTRANSFERASE"/>
    <property type="match status" value="1"/>
</dbReference>
<feature type="domain" description="Methyltransferase small" evidence="6">
    <location>
        <begin position="102"/>
        <end position="185"/>
    </location>
</feature>
<feature type="binding site" evidence="5">
    <location>
        <position position="133"/>
    </location>
    <ligand>
        <name>S-adenosyl-L-methionine</name>
        <dbReference type="ChEBI" id="CHEBI:59789"/>
    </ligand>
</feature>
<dbReference type="InterPro" id="IPR002052">
    <property type="entry name" value="DNA_methylase_N6_adenine_CS"/>
</dbReference>
<protein>
    <recommendedName>
        <fullName evidence="5">Release factor glutamine methyltransferase</fullName>
        <shortName evidence="5">RF MTase</shortName>
        <ecNumber evidence="5">2.1.1.297</ecNumber>
    </recommendedName>
    <alternativeName>
        <fullName evidence="5">N5-glutamine methyltransferase PrmC</fullName>
    </alternativeName>
    <alternativeName>
        <fullName evidence="5">Protein-(glutamine-N5) MTase PrmC</fullName>
    </alternativeName>
    <alternativeName>
        <fullName evidence="5">Protein-glutamine N-methyltransferase PrmC</fullName>
    </alternativeName>
</protein>
<keyword evidence="9" id="KW-1185">Reference proteome</keyword>
<comment type="function">
    <text evidence="5">Methylates the class 1 translation termination release factors RF1/PrfA and RF2/PrfB on the glutamine residue of the universally conserved GGQ motif.</text>
</comment>
<evidence type="ECO:0000256" key="1">
    <source>
        <dbReference type="ARBA" id="ARBA00022603"/>
    </source>
</evidence>
<dbReference type="InterPro" id="IPR004556">
    <property type="entry name" value="HemK-like"/>
</dbReference>
<keyword evidence="3 5" id="KW-0949">S-adenosyl-L-methionine</keyword>
<dbReference type="GO" id="GO:0102559">
    <property type="term" value="F:peptide chain release factor N(5)-glutamine methyltransferase activity"/>
    <property type="evidence" value="ECO:0007669"/>
    <property type="project" value="UniProtKB-EC"/>
</dbReference>
<dbReference type="Gene3D" id="1.10.8.10">
    <property type="entry name" value="DNA helicase RuvA subunit, C-terminal domain"/>
    <property type="match status" value="1"/>
</dbReference>
<dbReference type="CDD" id="cd02440">
    <property type="entry name" value="AdoMet_MTases"/>
    <property type="match status" value="1"/>
</dbReference>
<dbReference type="EMBL" id="JACHGB010000006">
    <property type="protein sequence ID" value="MBB5273048.1"/>
    <property type="molecule type" value="Genomic_DNA"/>
</dbReference>
<evidence type="ECO:0000313" key="9">
    <source>
        <dbReference type="Proteomes" id="UP000532440"/>
    </source>
</evidence>
<dbReference type="PANTHER" id="PTHR18895:SF74">
    <property type="entry name" value="MTRF1L RELEASE FACTOR GLUTAMINE METHYLTRANSFERASE"/>
    <property type="match status" value="1"/>
</dbReference>
<keyword evidence="2 5" id="KW-0808">Transferase</keyword>
<dbReference type="GO" id="GO:0032259">
    <property type="term" value="P:methylation"/>
    <property type="evidence" value="ECO:0007669"/>
    <property type="project" value="UniProtKB-KW"/>
</dbReference>
<evidence type="ECO:0000259" key="7">
    <source>
        <dbReference type="Pfam" id="PF17827"/>
    </source>
</evidence>
<evidence type="ECO:0000256" key="5">
    <source>
        <dbReference type="HAMAP-Rule" id="MF_02126"/>
    </source>
</evidence>
<evidence type="ECO:0000256" key="2">
    <source>
        <dbReference type="ARBA" id="ARBA00022679"/>
    </source>
</evidence>
<dbReference type="PRINTS" id="PR00507">
    <property type="entry name" value="N12N6MTFRASE"/>
</dbReference>
<dbReference type="InterPro" id="IPR007848">
    <property type="entry name" value="Small_mtfrase_dom"/>
</dbReference>
<evidence type="ECO:0000256" key="4">
    <source>
        <dbReference type="ARBA" id="ARBA00048391"/>
    </source>
</evidence>
<comment type="caution">
    <text evidence="8">The sequence shown here is derived from an EMBL/GenBank/DDBJ whole genome shotgun (WGS) entry which is preliminary data.</text>
</comment>
<dbReference type="InterPro" id="IPR019874">
    <property type="entry name" value="RF_methyltr_PrmC"/>
</dbReference>
<dbReference type="Proteomes" id="UP000532440">
    <property type="component" value="Unassembled WGS sequence"/>
</dbReference>
<dbReference type="NCBIfam" id="TIGR00536">
    <property type="entry name" value="hemK_fam"/>
    <property type="match status" value="1"/>
</dbReference>
<gene>
    <name evidence="5" type="primary">prmC</name>
    <name evidence="8" type="ORF">HNQ70_003076</name>
</gene>
<dbReference type="InterPro" id="IPR040758">
    <property type="entry name" value="PrmC_N"/>
</dbReference>
<dbReference type="Pfam" id="PF05175">
    <property type="entry name" value="MTS"/>
    <property type="match status" value="1"/>
</dbReference>
<sequence length="277" mass="29371">MTTYDSLTTASLLPRAEARALLEHASGRRREWLIAHGDEEAPEAVAAAFAELARRRRAGEPLAYLVGWREFHGRRFEVCEGILIPRADTEVAVRWACSVAAQRGRVLDLGTGSGAIAVSLALERPDLAVEATDVSPVAVEVAARNAQALGASALRVRQGNWYAALDEDERFDLIVANPPYLAADDPHLALGDLRHEPASALTDGADGLRALAAIVAGAAARLRAGGWLGVEHGWTQGAAVRTLLANAGFGKVRTLRDDEDRDRLTVGQAPAAPAQAG</sequence>
<feature type="binding site" evidence="5">
    <location>
        <begin position="177"/>
        <end position="180"/>
    </location>
    <ligand>
        <name>substrate</name>
    </ligand>
</feature>
<dbReference type="Gene3D" id="3.40.50.150">
    <property type="entry name" value="Vaccinia Virus protein VP39"/>
    <property type="match status" value="1"/>
</dbReference>
<dbReference type="SUPFAM" id="SSF53335">
    <property type="entry name" value="S-adenosyl-L-methionine-dependent methyltransferases"/>
    <property type="match status" value="1"/>
</dbReference>
<feature type="domain" description="Release factor glutamine methyltransferase N-terminal" evidence="7">
    <location>
        <begin position="13"/>
        <end position="67"/>
    </location>
</feature>
<feature type="binding site" evidence="5">
    <location>
        <begin position="110"/>
        <end position="114"/>
    </location>
    <ligand>
        <name>S-adenosyl-L-methionine</name>
        <dbReference type="ChEBI" id="CHEBI:59789"/>
    </ligand>
</feature>
<evidence type="ECO:0000256" key="3">
    <source>
        <dbReference type="ARBA" id="ARBA00022691"/>
    </source>
</evidence>
<organism evidence="8 9">
    <name type="scientific">Quisquiliibacterium transsilvanicum</name>
    <dbReference type="NCBI Taxonomy" id="1549638"/>
    <lineage>
        <taxon>Bacteria</taxon>
        <taxon>Pseudomonadati</taxon>
        <taxon>Pseudomonadota</taxon>
        <taxon>Betaproteobacteria</taxon>
        <taxon>Burkholderiales</taxon>
        <taxon>Burkholderiaceae</taxon>
        <taxon>Quisquiliibacterium</taxon>
    </lineage>
</organism>
<dbReference type="FunFam" id="3.40.50.150:FF:000053">
    <property type="entry name" value="Release factor glutamine methyltransferase"/>
    <property type="match status" value="1"/>
</dbReference>
<dbReference type="AlphaFoldDB" id="A0A7W8HJF5"/>
<dbReference type="RefSeq" id="WP_343060801.1">
    <property type="nucleotide sequence ID" value="NZ_BAABEW010000007.1"/>
</dbReference>
<feature type="binding site" evidence="5">
    <location>
        <position position="177"/>
    </location>
    <ligand>
        <name>S-adenosyl-L-methionine</name>
        <dbReference type="ChEBI" id="CHEBI:59789"/>
    </ligand>
</feature>
<dbReference type="GO" id="GO:0003676">
    <property type="term" value="F:nucleic acid binding"/>
    <property type="evidence" value="ECO:0007669"/>
    <property type="project" value="InterPro"/>
</dbReference>
<accession>A0A7W8HJF5</accession>